<evidence type="ECO:0000313" key="12">
    <source>
        <dbReference type="EMBL" id="RAP75053.1"/>
    </source>
</evidence>
<accession>A0A328TZV6</accession>
<dbReference type="InterPro" id="IPR038063">
    <property type="entry name" value="Transpep_catalytic_dom"/>
</dbReference>
<dbReference type="CDD" id="cd16913">
    <property type="entry name" value="YkuD_like"/>
    <property type="match status" value="1"/>
</dbReference>
<organism evidence="12 13">
    <name type="scientific">Paenibacillus montanisoli</name>
    <dbReference type="NCBI Taxonomy" id="2081970"/>
    <lineage>
        <taxon>Bacteria</taxon>
        <taxon>Bacillati</taxon>
        <taxon>Bacillota</taxon>
        <taxon>Bacilli</taxon>
        <taxon>Bacillales</taxon>
        <taxon>Paenibacillaceae</taxon>
        <taxon>Paenibacillus</taxon>
    </lineage>
</organism>
<dbReference type="Gene3D" id="3.30.457.10">
    <property type="entry name" value="Copper amine oxidase-like, N-terminal domain"/>
    <property type="match status" value="1"/>
</dbReference>
<comment type="pathway">
    <text evidence="8">Glycan biosynthesis.</text>
</comment>
<keyword evidence="6 9" id="KW-0573">Peptidoglycan synthesis</keyword>
<comment type="pathway">
    <text evidence="1 9">Cell wall biogenesis; peptidoglycan biosynthesis.</text>
</comment>
<reference evidence="12 13" key="1">
    <citation type="submission" date="2018-06" db="EMBL/GenBank/DDBJ databases">
        <title>Paenibacillus montanisoli sp. nov., isolated from mountain area soil.</title>
        <authorList>
            <person name="Wu M."/>
        </authorList>
    </citation>
    <scope>NUCLEOTIDE SEQUENCE [LARGE SCALE GENOMIC DNA]</scope>
    <source>
        <strain evidence="12 13">RA17</strain>
    </source>
</reference>
<feature type="active site" description="Nucleophile" evidence="9">
    <location>
        <position position="140"/>
    </location>
</feature>
<keyword evidence="13" id="KW-1185">Reference proteome</keyword>
<dbReference type="InterPro" id="IPR005490">
    <property type="entry name" value="LD_TPept_cat_dom"/>
</dbReference>
<dbReference type="PANTHER" id="PTHR30582">
    <property type="entry name" value="L,D-TRANSPEPTIDASE"/>
    <property type="match status" value="1"/>
</dbReference>
<dbReference type="GO" id="GO:0071555">
    <property type="term" value="P:cell wall organization"/>
    <property type="evidence" value="ECO:0007669"/>
    <property type="project" value="UniProtKB-UniRule"/>
</dbReference>
<dbReference type="Gene3D" id="2.40.440.10">
    <property type="entry name" value="L,D-transpeptidase catalytic domain-like"/>
    <property type="match status" value="1"/>
</dbReference>
<dbReference type="RefSeq" id="WP_112883317.1">
    <property type="nucleotide sequence ID" value="NZ_QLUW01000003.1"/>
</dbReference>
<evidence type="ECO:0000256" key="2">
    <source>
        <dbReference type="ARBA" id="ARBA00005992"/>
    </source>
</evidence>
<dbReference type="GO" id="GO:0016740">
    <property type="term" value="F:transferase activity"/>
    <property type="evidence" value="ECO:0007669"/>
    <property type="project" value="UniProtKB-KW"/>
</dbReference>
<comment type="similarity">
    <text evidence="2">Belongs to the YkuD family.</text>
</comment>
<sequence>MEVVVLKRYGWKAALLLSALLLLGLVLPISSASASESADDLIIVNKKTNKMAFFRDGELVKTFSVGTGRTRSLTPEGSFKIVNKIKNRPYYKEKIPGGDPRNPLGDRWLGLEVNGTYGTTYAIHGNNNSKSIGKYVSAGCIRMYNDDIHWLFPQIKIGTKVIITTSALAFADIAEQHAYPVLKNYEGKLLVNGETKVLKHPLILADNRVFIPMREVFEMLGAVVEWNGAAKTVTAYIGDRKITHTILTSVVEADGSPIEITASRLAGNTVMLPLRNISELIGYDVAWDGKAKEIRLTER</sequence>
<dbReference type="PROSITE" id="PS52029">
    <property type="entry name" value="LD_TPASE"/>
    <property type="match status" value="1"/>
</dbReference>
<dbReference type="GO" id="GO:0005576">
    <property type="term" value="C:extracellular region"/>
    <property type="evidence" value="ECO:0007669"/>
    <property type="project" value="TreeGrafter"/>
</dbReference>
<feature type="active site" description="Proton donor/acceptor" evidence="9">
    <location>
        <position position="124"/>
    </location>
</feature>
<comment type="caution">
    <text evidence="12">The sequence shown here is derived from an EMBL/GenBank/DDBJ whole genome shotgun (WGS) entry which is preliminary data.</text>
</comment>
<keyword evidence="4" id="KW-0378">Hydrolase</keyword>
<keyword evidence="5 9" id="KW-0133">Cell shape</keyword>
<name>A0A328TZV6_9BACL</name>
<evidence type="ECO:0000313" key="13">
    <source>
        <dbReference type="Proteomes" id="UP000249260"/>
    </source>
</evidence>
<dbReference type="EMBL" id="QLUW01000003">
    <property type="protein sequence ID" value="RAP75053.1"/>
    <property type="molecule type" value="Genomic_DNA"/>
</dbReference>
<dbReference type="Proteomes" id="UP000249260">
    <property type="component" value="Unassembled WGS sequence"/>
</dbReference>
<dbReference type="InterPro" id="IPR012854">
    <property type="entry name" value="Cu_amine_oxidase-like_N"/>
</dbReference>
<feature type="domain" description="L,D-TPase catalytic" evidence="11">
    <location>
        <begin position="40"/>
        <end position="164"/>
    </location>
</feature>
<dbReference type="InterPro" id="IPR036582">
    <property type="entry name" value="Mao_N_sf"/>
</dbReference>
<dbReference type="Pfam" id="PF03734">
    <property type="entry name" value="YkuD"/>
    <property type="match status" value="1"/>
</dbReference>
<keyword evidence="3" id="KW-0808">Transferase</keyword>
<protein>
    <recommendedName>
        <fullName evidence="11">L,D-TPase catalytic domain-containing protein</fullName>
    </recommendedName>
</protein>
<dbReference type="PANTHER" id="PTHR30582:SF4">
    <property type="entry name" value="L,D-TRANSPEPTIDASE YQJB-RELATED"/>
    <property type="match status" value="1"/>
</dbReference>
<dbReference type="FunFam" id="2.40.440.10:FF:000003">
    <property type="entry name" value="L,D-transpeptidase YciB"/>
    <property type="match status" value="1"/>
</dbReference>
<dbReference type="OrthoDB" id="9787225at2"/>
<evidence type="ECO:0000256" key="9">
    <source>
        <dbReference type="PROSITE-ProRule" id="PRU01373"/>
    </source>
</evidence>
<dbReference type="SUPFAM" id="SSF141523">
    <property type="entry name" value="L,D-transpeptidase catalytic domain-like"/>
    <property type="match status" value="1"/>
</dbReference>
<dbReference type="GO" id="GO:0071972">
    <property type="term" value="F:peptidoglycan L,D-transpeptidase activity"/>
    <property type="evidence" value="ECO:0007669"/>
    <property type="project" value="TreeGrafter"/>
</dbReference>
<evidence type="ECO:0000256" key="4">
    <source>
        <dbReference type="ARBA" id="ARBA00022801"/>
    </source>
</evidence>
<gene>
    <name evidence="12" type="ORF">DL346_16815</name>
</gene>
<keyword evidence="7 9" id="KW-0961">Cell wall biogenesis/degradation</keyword>
<evidence type="ECO:0000256" key="8">
    <source>
        <dbReference type="ARBA" id="ARBA00060592"/>
    </source>
</evidence>
<evidence type="ECO:0000256" key="3">
    <source>
        <dbReference type="ARBA" id="ARBA00022679"/>
    </source>
</evidence>
<dbReference type="InterPro" id="IPR050979">
    <property type="entry name" value="LD-transpeptidase"/>
</dbReference>
<dbReference type="GO" id="GO:0018104">
    <property type="term" value="P:peptidoglycan-protein cross-linking"/>
    <property type="evidence" value="ECO:0007669"/>
    <property type="project" value="TreeGrafter"/>
</dbReference>
<feature type="chain" id="PRO_5016334896" description="L,D-TPase catalytic domain-containing protein" evidence="10">
    <location>
        <begin position="35"/>
        <end position="299"/>
    </location>
</feature>
<evidence type="ECO:0000256" key="5">
    <source>
        <dbReference type="ARBA" id="ARBA00022960"/>
    </source>
</evidence>
<evidence type="ECO:0000259" key="11">
    <source>
        <dbReference type="PROSITE" id="PS52029"/>
    </source>
</evidence>
<dbReference type="Pfam" id="PF07833">
    <property type="entry name" value="Cu_amine_oxidN1"/>
    <property type="match status" value="1"/>
</dbReference>
<dbReference type="UniPathway" id="UPA00219"/>
<evidence type="ECO:0000256" key="10">
    <source>
        <dbReference type="SAM" id="SignalP"/>
    </source>
</evidence>
<feature type="signal peptide" evidence="10">
    <location>
        <begin position="1"/>
        <end position="34"/>
    </location>
</feature>
<evidence type="ECO:0000256" key="7">
    <source>
        <dbReference type="ARBA" id="ARBA00023316"/>
    </source>
</evidence>
<evidence type="ECO:0000256" key="6">
    <source>
        <dbReference type="ARBA" id="ARBA00022984"/>
    </source>
</evidence>
<keyword evidence="10" id="KW-0732">Signal</keyword>
<dbReference type="GO" id="GO:0008360">
    <property type="term" value="P:regulation of cell shape"/>
    <property type="evidence" value="ECO:0007669"/>
    <property type="project" value="UniProtKB-UniRule"/>
</dbReference>
<dbReference type="AlphaFoldDB" id="A0A328TZV6"/>
<evidence type="ECO:0000256" key="1">
    <source>
        <dbReference type="ARBA" id="ARBA00004752"/>
    </source>
</evidence>
<proteinExistence type="inferred from homology"/>
<dbReference type="SUPFAM" id="SSF55383">
    <property type="entry name" value="Copper amine oxidase, domain N"/>
    <property type="match status" value="1"/>
</dbReference>